<evidence type="ECO:0000313" key="2">
    <source>
        <dbReference type="EMBL" id="WXB01944.1"/>
    </source>
</evidence>
<dbReference type="PROSITE" id="PS51257">
    <property type="entry name" value="PROKAR_LIPOPROTEIN"/>
    <property type="match status" value="1"/>
</dbReference>
<keyword evidence="1" id="KW-1133">Transmembrane helix</keyword>
<dbReference type="Proteomes" id="UP001374803">
    <property type="component" value="Chromosome"/>
</dbReference>
<feature type="transmembrane region" description="Helical" evidence="1">
    <location>
        <begin position="12"/>
        <end position="32"/>
    </location>
</feature>
<keyword evidence="1" id="KW-0472">Membrane</keyword>
<keyword evidence="3" id="KW-1185">Reference proteome</keyword>
<gene>
    <name evidence="2" type="ORF">LVJ94_34130</name>
</gene>
<dbReference type="RefSeq" id="WP_394831564.1">
    <property type="nucleotide sequence ID" value="NZ_CP089929.1"/>
</dbReference>
<evidence type="ECO:0000256" key="1">
    <source>
        <dbReference type="SAM" id="Phobius"/>
    </source>
</evidence>
<organism evidence="2 3">
    <name type="scientific">Pendulispora rubella</name>
    <dbReference type="NCBI Taxonomy" id="2741070"/>
    <lineage>
        <taxon>Bacteria</taxon>
        <taxon>Pseudomonadati</taxon>
        <taxon>Myxococcota</taxon>
        <taxon>Myxococcia</taxon>
        <taxon>Myxococcales</taxon>
        <taxon>Sorangiineae</taxon>
        <taxon>Pendulisporaceae</taxon>
        <taxon>Pendulispora</taxon>
    </lineage>
</organism>
<keyword evidence="1" id="KW-0812">Transmembrane</keyword>
<sequence>MGKTTHSRVGTWTLMFVGLGALGGCASIGKMLGVGQPDALKGDIPFRVTNPPTPVGRNFAKPVKYSVCGFVVTTPDGEIHNNWFGGMAAPPPQPGESKDYKIKAGVYRIQAHACTGDPKHLHADSKGQIDIEVKHAMEVVIVAPTGEPRAEPTAGFDVRVLKTGAWKEEQTLYCSTDKWGKEVCTE</sequence>
<reference evidence="2" key="1">
    <citation type="submission" date="2021-12" db="EMBL/GenBank/DDBJ databases">
        <title>Discovery of the Pendulisporaceae a myxobacterial family with distinct sporulation behavior and unique specialized metabolism.</title>
        <authorList>
            <person name="Garcia R."/>
            <person name="Popoff A."/>
            <person name="Bader C.D."/>
            <person name="Loehr J."/>
            <person name="Walesch S."/>
            <person name="Walt C."/>
            <person name="Boldt J."/>
            <person name="Bunk B."/>
            <person name="Haeckl F.J.F.P.J."/>
            <person name="Gunesch A.P."/>
            <person name="Birkelbach J."/>
            <person name="Nuebel U."/>
            <person name="Pietschmann T."/>
            <person name="Bach T."/>
            <person name="Mueller R."/>
        </authorList>
    </citation>
    <scope>NUCLEOTIDE SEQUENCE</scope>
    <source>
        <strain evidence="2">MSr11367</strain>
    </source>
</reference>
<proteinExistence type="predicted"/>
<protein>
    <recommendedName>
        <fullName evidence="4">Lipoprotein</fullName>
    </recommendedName>
</protein>
<dbReference type="EMBL" id="CP089983">
    <property type="protein sequence ID" value="WXB01944.1"/>
    <property type="molecule type" value="Genomic_DNA"/>
</dbReference>
<name>A0ABZ2KTF4_9BACT</name>
<accession>A0ABZ2KTF4</accession>
<evidence type="ECO:0008006" key="4">
    <source>
        <dbReference type="Google" id="ProtNLM"/>
    </source>
</evidence>
<evidence type="ECO:0000313" key="3">
    <source>
        <dbReference type="Proteomes" id="UP001374803"/>
    </source>
</evidence>